<gene>
    <name evidence="1" type="ORF">CUR178_00438</name>
</gene>
<keyword evidence="2" id="KW-1185">Reference proteome</keyword>
<evidence type="ECO:0000313" key="2">
    <source>
        <dbReference type="Proteomes" id="UP000674179"/>
    </source>
</evidence>
<evidence type="ECO:0008006" key="3">
    <source>
        <dbReference type="Google" id="ProtNLM"/>
    </source>
</evidence>
<dbReference type="Gene3D" id="3.20.20.140">
    <property type="entry name" value="Metal-dependent hydrolases"/>
    <property type="match status" value="1"/>
</dbReference>
<dbReference type="Pfam" id="PF01026">
    <property type="entry name" value="TatD_DNase"/>
    <property type="match status" value="1"/>
</dbReference>
<name>A0A836K9X9_LEIEN</name>
<dbReference type="PANTHER" id="PTHR47176">
    <property type="entry name" value="OSJNBA0020J04.13 PROTEIN"/>
    <property type="match status" value="1"/>
</dbReference>
<protein>
    <recommendedName>
        <fullName evidence="3">TatD related DNase</fullName>
    </recommendedName>
</protein>
<dbReference type="InterPro" id="IPR032466">
    <property type="entry name" value="Metal_Hydrolase"/>
</dbReference>
<dbReference type="OrthoDB" id="413993at2759"/>
<dbReference type="AlphaFoldDB" id="A0A836K9X9"/>
<dbReference type="EMBL" id="JAFHKP010000036">
    <property type="protein sequence ID" value="KAG5465726.1"/>
    <property type="molecule type" value="Genomic_DNA"/>
</dbReference>
<dbReference type="GO" id="GO:0016788">
    <property type="term" value="F:hydrolase activity, acting on ester bonds"/>
    <property type="evidence" value="ECO:0007669"/>
    <property type="project" value="InterPro"/>
</dbReference>
<comment type="caution">
    <text evidence="1">The sequence shown here is derived from an EMBL/GenBank/DDBJ whole genome shotgun (WGS) entry which is preliminary data.</text>
</comment>
<dbReference type="SUPFAM" id="SSF51556">
    <property type="entry name" value="Metallo-dependent hydrolases"/>
    <property type="match status" value="1"/>
</dbReference>
<dbReference type="Proteomes" id="UP000674179">
    <property type="component" value="Chromosome 36"/>
</dbReference>
<dbReference type="RefSeq" id="XP_067688325.1">
    <property type="nucleotide sequence ID" value="XM_067832222.1"/>
</dbReference>
<dbReference type="GeneID" id="94167732"/>
<dbReference type="KEGG" id="lenr:94167732"/>
<dbReference type="InterPro" id="IPR001130">
    <property type="entry name" value="TatD-like"/>
</dbReference>
<organism evidence="1 2">
    <name type="scientific">Leishmania enriettii</name>
    <dbReference type="NCBI Taxonomy" id="5663"/>
    <lineage>
        <taxon>Eukaryota</taxon>
        <taxon>Discoba</taxon>
        <taxon>Euglenozoa</taxon>
        <taxon>Kinetoplastea</taxon>
        <taxon>Metakinetoplastina</taxon>
        <taxon>Trypanosomatida</taxon>
        <taxon>Trypanosomatidae</taxon>
        <taxon>Leishmaniinae</taxon>
        <taxon>Leishmania</taxon>
    </lineage>
</organism>
<sequence length="472" mass="50142">MSRRAASTFEGQENMLLASECPLLYDFLYDSHCHLRRISPSAPATAVPGPLTSVSGEGGPCNCTPCTVTGLVLCGTHPSIDRDAIAQTSAKRAATLIGFGVHPWSVPNATSSRGPTSFLSPVNSSGGACRGSSSSGAETNANLAAPGAVAPALPTIFRLLGERLEQRPSAIVAEIGLDKLRGPPESVQVEAFAAQLRLAAAYRRPICAHCARHYGVLLQVLRDLPAEHTPPAIILHRVAGGRQVAAGGAAAPARDTAAAADSSSATPKRIKRGGATAEVVRIKDFIFFGVGVSTSFAVKNFAAQTLPFLLETDEHYSGIEAQAAVSAAEFHAEAETQLSPRSRYSVRVRVDPQEHITKLAGVLERVHAVVLESRGSLKKAEASSVSAEVVLRDALLHAYSVVFRSVSEETGALGRCRGRACIREDVGPYHYRQRFTNAYFTTEKKRARLSLPLRLACAGSQSKLRCRAEMNL</sequence>
<proteinExistence type="predicted"/>
<evidence type="ECO:0000313" key="1">
    <source>
        <dbReference type="EMBL" id="KAG5465726.1"/>
    </source>
</evidence>
<dbReference type="PANTHER" id="PTHR47176:SF1">
    <property type="entry name" value="OS04G0577500 PROTEIN"/>
    <property type="match status" value="1"/>
</dbReference>
<accession>A0A836K9X9</accession>
<reference evidence="1 2" key="1">
    <citation type="submission" date="2021-02" db="EMBL/GenBank/DDBJ databases">
        <title>Leishmania (Mundinia) enrietti genome sequencing and assembly.</title>
        <authorList>
            <person name="Almutairi H."/>
            <person name="Gatherer D."/>
        </authorList>
    </citation>
    <scope>NUCLEOTIDE SEQUENCE [LARGE SCALE GENOMIC DNA]</scope>
    <source>
        <strain evidence="1">CUR178</strain>
    </source>
</reference>